<dbReference type="GeneID" id="70229222"/>
<evidence type="ECO:0000313" key="1">
    <source>
        <dbReference type="EMBL" id="KAH7255802.1"/>
    </source>
</evidence>
<reference evidence="1" key="1">
    <citation type="journal article" date="2021" name="Nat. Commun.">
        <title>Genetic determinants of endophytism in the Arabidopsis root mycobiome.</title>
        <authorList>
            <person name="Mesny F."/>
            <person name="Miyauchi S."/>
            <person name="Thiergart T."/>
            <person name="Pickel B."/>
            <person name="Atanasova L."/>
            <person name="Karlsson M."/>
            <person name="Huettel B."/>
            <person name="Barry K.W."/>
            <person name="Haridas S."/>
            <person name="Chen C."/>
            <person name="Bauer D."/>
            <person name="Andreopoulos W."/>
            <person name="Pangilinan J."/>
            <person name="LaButti K."/>
            <person name="Riley R."/>
            <person name="Lipzen A."/>
            <person name="Clum A."/>
            <person name="Drula E."/>
            <person name="Henrissat B."/>
            <person name="Kohler A."/>
            <person name="Grigoriev I.V."/>
            <person name="Martin F.M."/>
            <person name="Hacquard S."/>
        </authorList>
    </citation>
    <scope>NUCLEOTIDE SEQUENCE</scope>
    <source>
        <strain evidence="1">MPI-CAGE-AT-0023</strain>
    </source>
</reference>
<dbReference type="EMBL" id="JAGMUX010000006">
    <property type="protein sequence ID" value="KAH7255802.1"/>
    <property type="molecule type" value="Genomic_DNA"/>
</dbReference>
<dbReference type="InterPro" id="IPR027417">
    <property type="entry name" value="P-loop_NTPase"/>
</dbReference>
<dbReference type="Gene3D" id="3.40.50.300">
    <property type="entry name" value="P-loop containing nucleotide triphosphate hydrolases"/>
    <property type="match status" value="1"/>
</dbReference>
<dbReference type="AlphaFoldDB" id="A0A9P9HFR8"/>
<gene>
    <name evidence="1" type="ORF">BKA55DRAFT_688798</name>
</gene>
<proteinExistence type="predicted"/>
<dbReference type="RefSeq" id="XP_046051371.1">
    <property type="nucleotide sequence ID" value="XM_046199268.1"/>
</dbReference>
<keyword evidence="2" id="KW-1185">Reference proteome</keyword>
<accession>A0A9P9HFR8</accession>
<evidence type="ECO:0000313" key="2">
    <source>
        <dbReference type="Proteomes" id="UP000720189"/>
    </source>
</evidence>
<dbReference type="Proteomes" id="UP000720189">
    <property type="component" value="Unassembled WGS sequence"/>
</dbReference>
<comment type="caution">
    <text evidence="1">The sequence shown here is derived from an EMBL/GenBank/DDBJ whole genome shotgun (WGS) entry which is preliminary data.</text>
</comment>
<dbReference type="OrthoDB" id="6513042at2759"/>
<sequence length="213" mass="24011">MTTKLSSWRALWARKLDGLDETAGMNIYQLTPAEVPKSLVGIRTIDDSLSHEADYVFVDLTRTTKTGFISESGRMTVAGSRAHIGTVFIGPGNQVHLIWPMTIPLYRQVNPLTKGLRSYHYCQCFSAEQLSTLAARLTENLSLALQAQWQSAFSIYIRSTQQFPPIGLTVGQRDFKAVFSYQRQISLFHRMEDAGRILARLRRNYGARVHAVS</sequence>
<protein>
    <submittedName>
        <fullName evidence="1">Uncharacterized protein</fullName>
    </submittedName>
</protein>
<organism evidence="1 2">
    <name type="scientific">Fusarium redolens</name>
    <dbReference type="NCBI Taxonomy" id="48865"/>
    <lineage>
        <taxon>Eukaryota</taxon>
        <taxon>Fungi</taxon>
        <taxon>Dikarya</taxon>
        <taxon>Ascomycota</taxon>
        <taxon>Pezizomycotina</taxon>
        <taxon>Sordariomycetes</taxon>
        <taxon>Hypocreomycetidae</taxon>
        <taxon>Hypocreales</taxon>
        <taxon>Nectriaceae</taxon>
        <taxon>Fusarium</taxon>
        <taxon>Fusarium redolens species complex</taxon>
    </lineage>
</organism>
<name>A0A9P9HFR8_FUSRE</name>